<dbReference type="EMBL" id="NBNE01003091">
    <property type="protein sequence ID" value="OWZ08598.1"/>
    <property type="molecule type" value="Genomic_DNA"/>
</dbReference>
<dbReference type="Gene3D" id="2.170.270.10">
    <property type="entry name" value="SET domain"/>
    <property type="match status" value="1"/>
</dbReference>
<dbReference type="Proteomes" id="UP000198211">
    <property type="component" value="Unassembled WGS sequence"/>
</dbReference>
<dbReference type="InterPro" id="IPR001214">
    <property type="entry name" value="SET_dom"/>
</dbReference>
<keyword evidence="3" id="KW-1185">Reference proteome</keyword>
<sequence length="222" mass="25279">CGCDTRWNAGTCLKFQGSRFCCEQNCSFAGVCGNALGDNMSLVVARNAHTGIRGVVASMFIPPGEVLGEYLGHLQVFGPPCRNGPINKSFRMHLKTRDTGKMHMGIDALKMGGFNEFFKSFVQPSARFDEMLTGSCLTVVAVSVREIFTGEEVPVSYGDCLWFVCRCNWEGCQHRDIQHLPDTARKRRPLCWRMRFHFSVMNERCLLLQYKFFVRFCIFDWI</sequence>
<dbReference type="STRING" id="4795.A0A225VUL4"/>
<evidence type="ECO:0000313" key="3">
    <source>
        <dbReference type="Proteomes" id="UP000198211"/>
    </source>
</evidence>
<feature type="domain" description="SET" evidence="1">
    <location>
        <begin position="53"/>
        <end position="158"/>
    </location>
</feature>
<dbReference type="SUPFAM" id="SSF82199">
    <property type="entry name" value="SET domain"/>
    <property type="match status" value="1"/>
</dbReference>
<evidence type="ECO:0000259" key="1">
    <source>
        <dbReference type="Pfam" id="PF00856"/>
    </source>
</evidence>
<evidence type="ECO:0000313" key="2">
    <source>
        <dbReference type="EMBL" id="OWZ08598.1"/>
    </source>
</evidence>
<protein>
    <recommendedName>
        <fullName evidence="1">SET domain-containing protein</fullName>
    </recommendedName>
</protein>
<reference evidence="3" key="1">
    <citation type="submission" date="2017-03" db="EMBL/GenBank/DDBJ databases">
        <title>Phytopthora megakarya and P. palmivora, two closely related causual agents of cacao black pod achieved similar genome size and gene model numbers by different mechanisms.</title>
        <authorList>
            <person name="Ali S."/>
            <person name="Shao J."/>
            <person name="Larry D.J."/>
            <person name="Kronmiller B."/>
            <person name="Shen D."/>
            <person name="Strem M.D."/>
            <person name="Melnick R.L."/>
            <person name="Guiltinan M.J."/>
            <person name="Tyler B.M."/>
            <person name="Meinhardt L.W."/>
            <person name="Bailey B.A."/>
        </authorList>
    </citation>
    <scope>NUCLEOTIDE SEQUENCE [LARGE SCALE GENOMIC DNA]</scope>
    <source>
        <strain evidence="3">zdho120</strain>
    </source>
</reference>
<feature type="non-terminal residue" evidence="2">
    <location>
        <position position="1"/>
    </location>
</feature>
<comment type="caution">
    <text evidence="2">The sequence shown here is derived from an EMBL/GenBank/DDBJ whole genome shotgun (WGS) entry which is preliminary data.</text>
</comment>
<gene>
    <name evidence="2" type="ORF">PHMEG_00018828</name>
</gene>
<dbReference type="AlphaFoldDB" id="A0A225VUL4"/>
<name>A0A225VUL4_9STRA</name>
<dbReference type="OrthoDB" id="57563at2759"/>
<dbReference type="InterPro" id="IPR046341">
    <property type="entry name" value="SET_dom_sf"/>
</dbReference>
<organism evidence="2 3">
    <name type="scientific">Phytophthora megakarya</name>
    <dbReference type="NCBI Taxonomy" id="4795"/>
    <lineage>
        <taxon>Eukaryota</taxon>
        <taxon>Sar</taxon>
        <taxon>Stramenopiles</taxon>
        <taxon>Oomycota</taxon>
        <taxon>Peronosporomycetes</taxon>
        <taxon>Peronosporales</taxon>
        <taxon>Peronosporaceae</taxon>
        <taxon>Phytophthora</taxon>
    </lineage>
</organism>
<accession>A0A225VUL4</accession>
<proteinExistence type="predicted"/>
<dbReference type="Pfam" id="PF00856">
    <property type="entry name" value="SET"/>
    <property type="match status" value="1"/>
</dbReference>